<dbReference type="AlphaFoldDB" id="A0A2H5F5F4"/>
<organism evidence="1 2">
    <name type="scientific">Paracoccus zhejiangensis</name>
    <dbReference type="NCBI Taxonomy" id="1077935"/>
    <lineage>
        <taxon>Bacteria</taxon>
        <taxon>Pseudomonadati</taxon>
        <taxon>Pseudomonadota</taxon>
        <taxon>Alphaproteobacteria</taxon>
        <taxon>Rhodobacterales</taxon>
        <taxon>Paracoccaceae</taxon>
        <taxon>Paracoccus</taxon>
    </lineage>
</organism>
<protein>
    <submittedName>
        <fullName evidence="1">Uncharacterized protein</fullName>
    </submittedName>
</protein>
<gene>
    <name evidence="1" type="ORF">CX676_20940</name>
</gene>
<dbReference type="OrthoDB" id="7774282at2"/>
<evidence type="ECO:0000313" key="2">
    <source>
        <dbReference type="Proteomes" id="UP000234530"/>
    </source>
</evidence>
<dbReference type="Proteomes" id="UP000234530">
    <property type="component" value="Plasmid pPZ02"/>
</dbReference>
<dbReference type="EMBL" id="CP025432">
    <property type="protein sequence ID" value="AUH66767.1"/>
    <property type="molecule type" value="Genomic_DNA"/>
</dbReference>
<keyword evidence="2" id="KW-1185">Reference proteome</keyword>
<dbReference type="RefSeq" id="WP_101754731.1">
    <property type="nucleotide sequence ID" value="NZ_CP025432.1"/>
</dbReference>
<geneLocation type="plasmid" evidence="2">
    <name>ppz02</name>
</geneLocation>
<sequence length="79" mass="8791">MADYRLGSSPLVHTPGLIAWALNGYHFEEDRPQLLDVIAATYPGVPREALEQLLLRKIDYRVEGETVVFAVERPVQAGA</sequence>
<evidence type="ECO:0000313" key="1">
    <source>
        <dbReference type="EMBL" id="AUH66767.1"/>
    </source>
</evidence>
<keyword evidence="1" id="KW-0614">Plasmid</keyword>
<accession>A0A2H5F5F4</accession>
<dbReference type="KEGG" id="pzh:CX676_20940"/>
<name>A0A2H5F5F4_9RHOB</name>
<proteinExistence type="predicted"/>
<reference evidence="1 2" key="1">
    <citation type="journal article" date="2013" name="Antonie Van Leeuwenhoek">
        <title>Paracoccus zhejiangensis sp. nov., isolated from activated sludge in wastewater-treatment system.</title>
        <authorList>
            <person name="Wu Z.G."/>
            <person name="Zhang D.F."/>
            <person name="Liu Y.L."/>
            <person name="Wang F."/>
            <person name="Jiang X."/>
            <person name="Li C."/>
            <person name="Li S.P."/>
            <person name="Hong Q."/>
            <person name="Li W.J."/>
        </authorList>
    </citation>
    <scope>NUCLEOTIDE SEQUENCE [LARGE SCALE GENOMIC DNA]</scope>
    <source>
        <strain evidence="1 2">J6</strain>
        <plasmid evidence="2">Plasmid ppz02</plasmid>
    </source>
</reference>